<feature type="domain" description="BD-FAE-like" evidence="3">
    <location>
        <begin position="26"/>
        <end position="124"/>
    </location>
</feature>
<dbReference type="OrthoDB" id="5902829at2"/>
<proteinExistence type="inferred from homology"/>
<comment type="caution">
    <text evidence="4">The sequence shown here is derived from an EMBL/GenBank/DDBJ whole genome shotgun (WGS) entry which is preliminary data.</text>
</comment>
<reference evidence="4 5" key="2">
    <citation type="submission" date="2019-09" db="EMBL/GenBank/DDBJ databases">
        <authorList>
            <person name="Jin C."/>
        </authorList>
    </citation>
    <scope>NUCLEOTIDE SEQUENCE [LARGE SCALE GENOMIC DNA]</scope>
    <source>
        <strain evidence="4 5">AN110305</strain>
    </source>
</reference>
<keyword evidence="2" id="KW-0378">Hydrolase</keyword>
<dbReference type="InterPro" id="IPR050261">
    <property type="entry name" value="FrsA_esterase"/>
</dbReference>
<accession>A0A5B2XB50</accession>
<dbReference type="InterPro" id="IPR049492">
    <property type="entry name" value="BD-FAE-like_dom"/>
</dbReference>
<reference evidence="4 5" key="1">
    <citation type="submission" date="2019-09" db="EMBL/GenBank/DDBJ databases">
        <title>Goodfellowia gen. nov., a new genus of the Pseudonocardineae related to Actinoalloteichus, containing Goodfellowia coeruleoviolacea gen. nov., comb. nov. gen. nov., comb. nov.</title>
        <authorList>
            <person name="Labeda D."/>
        </authorList>
    </citation>
    <scope>NUCLEOTIDE SEQUENCE [LARGE SCALE GENOMIC DNA]</scope>
    <source>
        <strain evidence="4 5">AN110305</strain>
    </source>
</reference>
<protein>
    <submittedName>
        <fullName evidence="4">Prolyl oligopeptidase family serine peptidase</fullName>
    </submittedName>
</protein>
<dbReference type="EMBL" id="VUOB01000036">
    <property type="protein sequence ID" value="KAA2260453.1"/>
    <property type="molecule type" value="Genomic_DNA"/>
</dbReference>
<keyword evidence="5" id="KW-1185">Reference proteome</keyword>
<evidence type="ECO:0000313" key="4">
    <source>
        <dbReference type="EMBL" id="KAA2260453.1"/>
    </source>
</evidence>
<evidence type="ECO:0000313" key="5">
    <source>
        <dbReference type="Proteomes" id="UP000323454"/>
    </source>
</evidence>
<gene>
    <name evidence="4" type="ORF">F0L68_20165</name>
</gene>
<dbReference type="PANTHER" id="PTHR22946">
    <property type="entry name" value="DIENELACTONE HYDROLASE DOMAIN-CONTAINING PROTEIN-RELATED"/>
    <property type="match status" value="1"/>
</dbReference>
<name>A0A5B2XB50_9PSEU</name>
<dbReference type="SUPFAM" id="SSF53474">
    <property type="entry name" value="alpha/beta-Hydrolases"/>
    <property type="match status" value="1"/>
</dbReference>
<dbReference type="GO" id="GO:0052689">
    <property type="term" value="F:carboxylic ester hydrolase activity"/>
    <property type="evidence" value="ECO:0007669"/>
    <property type="project" value="UniProtKB-ARBA"/>
</dbReference>
<comment type="similarity">
    <text evidence="1">Belongs to the AB hydrolase superfamily.</text>
</comment>
<dbReference type="RefSeq" id="WP_149851177.1">
    <property type="nucleotide sequence ID" value="NZ_VUOB01000036.1"/>
</dbReference>
<dbReference type="InterPro" id="IPR029058">
    <property type="entry name" value="AB_hydrolase_fold"/>
</dbReference>
<evidence type="ECO:0000256" key="2">
    <source>
        <dbReference type="ARBA" id="ARBA00022801"/>
    </source>
</evidence>
<organism evidence="4 5">
    <name type="scientific">Solihabitans fulvus</name>
    <dbReference type="NCBI Taxonomy" id="1892852"/>
    <lineage>
        <taxon>Bacteria</taxon>
        <taxon>Bacillati</taxon>
        <taxon>Actinomycetota</taxon>
        <taxon>Actinomycetes</taxon>
        <taxon>Pseudonocardiales</taxon>
        <taxon>Pseudonocardiaceae</taxon>
        <taxon>Solihabitans</taxon>
    </lineage>
</organism>
<evidence type="ECO:0000259" key="3">
    <source>
        <dbReference type="Pfam" id="PF20434"/>
    </source>
</evidence>
<dbReference type="PANTHER" id="PTHR22946:SF9">
    <property type="entry name" value="POLYKETIDE TRANSFERASE AF380"/>
    <property type="match status" value="1"/>
</dbReference>
<evidence type="ECO:0000256" key="1">
    <source>
        <dbReference type="ARBA" id="ARBA00008645"/>
    </source>
</evidence>
<dbReference type="Gene3D" id="3.40.50.1820">
    <property type="entry name" value="alpha/beta hydrolase"/>
    <property type="match status" value="1"/>
</dbReference>
<dbReference type="Pfam" id="PF20434">
    <property type="entry name" value="BD-FAE"/>
    <property type="match status" value="1"/>
</dbReference>
<sequence>MNRPAYLSPFVLPVTPAARERHERVDVYPPGVTGQLPAVVFVHGGPIPANLEPTPRDWPVYLGYAAAAVARRAVAVTVDHRLHTSADYPQAARDVADAVETARQDSRVDPDRVAIWFFSGGGLLMSDWLREPPSWLRCVAATYPVLDELPDRTVDPRFRPTEAVAGAGSLPIVLTTVGLERADIAATIGPFVDAARAHDANLEVIDVPNGQHGFDHLDHTDESRKAVERALDRVFAELF</sequence>
<dbReference type="Proteomes" id="UP000323454">
    <property type="component" value="Unassembled WGS sequence"/>
</dbReference>
<dbReference type="AlphaFoldDB" id="A0A5B2XB50"/>